<keyword evidence="3" id="KW-0813">Transport</keyword>
<comment type="subcellular location">
    <subcellularLocation>
        <location evidence="1">Membrane</location>
        <topology evidence="1">Multi-pass membrane protein</topology>
    </subcellularLocation>
</comment>
<keyword evidence="3" id="KW-0408">Iron</keyword>
<dbReference type="RefSeq" id="XP_017987783.1">
    <property type="nucleotide sequence ID" value="XM_018132294.1"/>
</dbReference>
<evidence type="ECO:0000313" key="8">
    <source>
        <dbReference type="EMBL" id="AMD20787.1"/>
    </source>
</evidence>
<evidence type="ECO:0000256" key="6">
    <source>
        <dbReference type="ARBA" id="ARBA00023136"/>
    </source>
</evidence>
<feature type="transmembrane region" description="Helical" evidence="7">
    <location>
        <begin position="243"/>
        <end position="264"/>
    </location>
</feature>
<reference evidence="8 9" key="1">
    <citation type="submission" date="2016-01" db="EMBL/GenBank/DDBJ databases">
        <title>Genome sequence of the yeast Holleya sinecauda.</title>
        <authorList>
            <person name="Dietrich F.S."/>
        </authorList>
    </citation>
    <scope>NUCLEOTIDE SEQUENCE [LARGE SCALE GENOMIC DNA]</scope>
    <source>
        <strain evidence="8 9">ATCC 58844</strain>
    </source>
</reference>
<feature type="transmembrane region" description="Helical" evidence="7">
    <location>
        <begin position="12"/>
        <end position="34"/>
    </location>
</feature>
<dbReference type="Proteomes" id="UP000243052">
    <property type="component" value="Chromosome iv"/>
</dbReference>
<evidence type="ECO:0000256" key="5">
    <source>
        <dbReference type="ARBA" id="ARBA00022989"/>
    </source>
</evidence>
<dbReference type="PANTHER" id="PTHR31632:SF7">
    <property type="entry name" value="IRON TRANSPORTER FTH1"/>
    <property type="match status" value="1"/>
</dbReference>
<dbReference type="GO" id="GO:0000329">
    <property type="term" value="C:fungal-type vacuole membrane"/>
    <property type="evidence" value="ECO:0007669"/>
    <property type="project" value="TreeGrafter"/>
</dbReference>
<keyword evidence="9" id="KW-1185">Reference proteome</keyword>
<name>A0A0X8HSS5_9SACH</name>
<dbReference type="AlphaFoldDB" id="A0A0X8HSS5"/>
<feature type="transmembrane region" description="Helical" evidence="7">
    <location>
        <begin position="89"/>
        <end position="113"/>
    </location>
</feature>
<feature type="transmembrane region" description="Helical" evidence="7">
    <location>
        <begin position="185"/>
        <end position="211"/>
    </location>
</feature>
<evidence type="ECO:0000256" key="2">
    <source>
        <dbReference type="ARBA" id="ARBA00008333"/>
    </source>
</evidence>
<organism evidence="8 9">
    <name type="scientific">Eremothecium sinecaudum</name>
    <dbReference type="NCBI Taxonomy" id="45286"/>
    <lineage>
        <taxon>Eukaryota</taxon>
        <taxon>Fungi</taxon>
        <taxon>Dikarya</taxon>
        <taxon>Ascomycota</taxon>
        <taxon>Saccharomycotina</taxon>
        <taxon>Saccharomycetes</taxon>
        <taxon>Saccharomycetales</taxon>
        <taxon>Saccharomycetaceae</taxon>
        <taxon>Eremothecium</taxon>
    </lineage>
</organism>
<feature type="transmembrane region" description="Helical" evidence="7">
    <location>
        <begin position="125"/>
        <end position="146"/>
    </location>
</feature>
<evidence type="ECO:0000256" key="7">
    <source>
        <dbReference type="SAM" id="Phobius"/>
    </source>
</evidence>
<evidence type="ECO:0000256" key="3">
    <source>
        <dbReference type="ARBA" id="ARBA00022496"/>
    </source>
</evidence>
<keyword evidence="4 7" id="KW-0812">Transmembrane</keyword>
<dbReference type="InterPro" id="IPR004923">
    <property type="entry name" value="FTR1/Fip1/EfeU"/>
</dbReference>
<evidence type="ECO:0000313" key="9">
    <source>
        <dbReference type="Proteomes" id="UP000243052"/>
    </source>
</evidence>
<protein>
    <submittedName>
        <fullName evidence="8">HDR045Cp</fullName>
    </submittedName>
</protein>
<keyword evidence="6 7" id="KW-0472">Membrane</keyword>
<dbReference type="PANTHER" id="PTHR31632">
    <property type="entry name" value="IRON TRANSPORTER FTH1"/>
    <property type="match status" value="1"/>
</dbReference>
<keyword evidence="3" id="KW-0406">Ion transport</keyword>
<dbReference type="OrthoDB" id="4364at2759"/>
<feature type="transmembrane region" description="Helical" evidence="7">
    <location>
        <begin position="217"/>
        <end position="236"/>
    </location>
</feature>
<dbReference type="GO" id="GO:0015093">
    <property type="term" value="F:ferrous iron transmembrane transporter activity"/>
    <property type="evidence" value="ECO:0007669"/>
    <property type="project" value="TreeGrafter"/>
</dbReference>
<sequence>MVQFEKYFSFQIFFIFLRESVEIVIIVSILLTIIKQALSGVESNLTKRDLSGHSSPEEEYLAVPASQAEDEFAPVVENRQLYKRLKVQVLAGGALGLLCCLLIGSLFIFLFYLIGTDIWSLSEHYYEGVLSLLASVIISVMGLFFLQMGKIKERFRVKLASILYAGCDAKVDGTPSMKVKFREKYALFILPFVTALREGLEAVIFIGGIGLDQPLTSIPLSMLAAIAISVLFGNMFVRSSKSLSLNICLIVATCMLYLIAAGLFSKGVWQFELQHYIDLCDGQDMAEVGSGPGSYDISRSVWHVNCCNGERDGFWMLFTAFFGWTNSATYGSVISYICYWLVIIAVINLIMIEQKHGYIPFLPIRFQVKRMKAKLAMAKASLDLKHKQLAGSQLVANTEPRLSQDSMHSDTALLSTVSINTNS</sequence>
<evidence type="ECO:0000256" key="1">
    <source>
        <dbReference type="ARBA" id="ARBA00004141"/>
    </source>
</evidence>
<gene>
    <name evidence="8" type="ORF">AW171_hschr42704</name>
</gene>
<feature type="transmembrane region" description="Helical" evidence="7">
    <location>
        <begin position="333"/>
        <end position="352"/>
    </location>
</feature>
<dbReference type="Pfam" id="PF03239">
    <property type="entry name" value="FTR1"/>
    <property type="match status" value="1"/>
</dbReference>
<accession>A0A0X8HSS5</accession>
<comment type="similarity">
    <text evidence="2">Belongs to the oxidase-dependent Fe transporter (OFeT) (TC 9.A.10.1) family.</text>
</comment>
<proteinExistence type="inferred from homology"/>
<dbReference type="GO" id="GO:0033573">
    <property type="term" value="C:high-affinity iron permease complex"/>
    <property type="evidence" value="ECO:0007669"/>
    <property type="project" value="InterPro"/>
</dbReference>
<dbReference type="GeneID" id="28724051"/>
<evidence type="ECO:0000256" key="4">
    <source>
        <dbReference type="ARBA" id="ARBA00022692"/>
    </source>
</evidence>
<dbReference type="EMBL" id="CP014244">
    <property type="protein sequence ID" value="AMD20787.1"/>
    <property type="molecule type" value="Genomic_DNA"/>
</dbReference>
<keyword evidence="3" id="KW-0410">Iron transport</keyword>
<keyword evidence="5 7" id="KW-1133">Transmembrane helix</keyword>
<dbReference type="STRING" id="45286.A0A0X8HSS5"/>